<evidence type="ECO:0000313" key="6">
    <source>
        <dbReference type="EMBL" id="KNC68635.1"/>
    </source>
</evidence>
<dbReference type="PANTHER" id="PTHR32347:SF23">
    <property type="entry name" value="BLL5650 PROTEIN"/>
    <property type="match status" value="1"/>
</dbReference>
<dbReference type="InterPro" id="IPR058647">
    <property type="entry name" value="BSH_CzcB-like"/>
</dbReference>
<dbReference type="GeneID" id="61359593"/>
<dbReference type="PATRIC" id="fig|43658.6.peg.2114"/>
<dbReference type="OrthoDB" id="9806939at2"/>
<evidence type="ECO:0000256" key="3">
    <source>
        <dbReference type="SAM" id="Coils"/>
    </source>
</evidence>
<dbReference type="Gene3D" id="2.40.30.170">
    <property type="match status" value="1"/>
</dbReference>
<evidence type="ECO:0000256" key="1">
    <source>
        <dbReference type="ARBA" id="ARBA00004196"/>
    </source>
</evidence>
<dbReference type="Pfam" id="PF25973">
    <property type="entry name" value="BSH_CzcB"/>
    <property type="match status" value="1"/>
</dbReference>
<dbReference type="Proteomes" id="UP000036850">
    <property type="component" value="Unassembled WGS sequence"/>
</dbReference>
<protein>
    <recommendedName>
        <fullName evidence="5">CzcB-like barrel-sandwich hybrid domain-containing protein</fullName>
    </recommendedName>
</protein>
<keyword evidence="4" id="KW-0812">Transmembrane</keyword>
<feature type="coiled-coil region" evidence="3">
    <location>
        <begin position="189"/>
        <end position="237"/>
    </location>
</feature>
<comment type="subcellular location">
    <subcellularLocation>
        <location evidence="1">Cell envelope</location>
    </subcellularLocation>
</comment>
<evidence type="ECO:0000256" key="4">
    <source>
        <dbReference type="SAM" id="Phobius"/>
    </source>
</evidence>
<reference evidence="7" key="1">
    <citation type="submission" date="2015-07" db="EMBL/GenBank/DDBJ databases">
        <title>Draft genome sequence of a Pseudoalteromonas rubra strain, OCN096, isolated from Kaneohe Bay, Oahu, Hawaii.</title>
        <authorList>
            <person name="Beurmann S."/>
            <person name="Ushijima B."/>
            <person name="Belcaid M."/>
            <person name="Callahan S.M."/>
            <person name="Aeby G.S."/>
        </authorList>
    </citation>
    <scope>NUCLEOTIDE SEQUENCE [LARGE SCALE GENOMIC DNA]</scope>
    <source>
        <strain evidence="7">OCN096</strain>
    </source>
</reference>
<dbReference type="InterPro" id="IPR050465">
    <property type="entry name" value="UPF0194_transport"/>
</dbReference>
<dbReference type="GO" id="GO:0030313">
    <property type="term" value="C:cell envelope"/>
    <property type="evidence" value="ECO:0007669"/>
    <property type="project" value="UniProtKB-SubCell"/>
</dbReference>
<accession>A0A0L0EW46</accession>
<dbReference type="AlphaFoldDB" id="A0A0L0EW46"/>
<proteinExistence type="predicted"/>
<dbReference type="SUPFAM" id="SSF111369">
    <property type="entry name" value="HlyD-like secretion proteins"/>
    <property type="match status" value="1"/>
</dbReference>
<keyword evidence="2 3" id="KW-0175">Coiled coil</keyword>
<evidence type="ECO:0000313" key="7">
    <source>
        <dbReference type="Proteomes" id="UP000036850"/>
    </source>
</evidence>
<dbReference type="EMBL" id="LFZX01000015">
    <property type="protein sequence ID" value="KNC68635.1"/>
    <property type="molecule type" value="Genomic_DNA"/>
</dbReference>
<dbReference type="RefSeq" id="WP_010386721.1">
    <property type="nucleotide sequence ID" value="NZ_AHCD03000043.1"/>
</dbReference>
<organism evidence="6 7">
    <name type="scientific">Pseudoalteromonas rubra</name>
    <dbReference type="NCBI Taxonomy" id="43658"/>
    <lineage>
        <taxon>Bacteria</taxon>
        <taxon>Pseudomonadati</taxon>
        <taxon>Pseudomonadota</taxon>
        <taxon>Gammaproteobacteria</taxon>
        <taxon>Alteromonadales</taxon>
        <taxon>Pseudoalteromonadaceae</taxon>
        <taxon>Pseudoalteromonas</taxon>
    </lineage>
</organism>
<feature type="domain" description="CzcB-like barrel-sandwich hybrid" evidence="5">
    <location>
        <begin position="75"/>
        <end position="266"/>
    </location>
</feature>
<evidence type="ECO:0000256" key="2">
    <source>
        <dbReference type="ARBA" id="ARBA00023054"/>
    </source>
</evidence>
<keyword evidence="4" id="KW-0472">Membrane</keyword>
<dbReference type="Gene3D" id="2.40.420.20">
    <property type="match status" value="1"/>
</dbReference>
<dbReference type="PANTHER" id="PTHR32347">
    <property type="entry name" value="EFFLUX SYSTEM COMPONENT YKNX-RELATED"/>
    <property type="match status" value="1"/>
</dbReference>
<evidence type="ECO:0000259" key="5">
    <source>
        <dbReference type="Pfam" id="PF25973"/>
    </source>
</evidence>
<gene>
    <name evidence="6" type="ORF">AC626_03545</name>
</gene>
<feature type="transmembrane region" description="Helical" evidence="4">
    <location>
        <begin position="12"/>
        <end position="32"/>
    </location>
</feature>
<keyword evidence="4" id="KW-1133">Transmembrane helix</keyword>
<comment type="caution">
    <text evidence="6">The sequence shown here is derived from an EMBL/GenBank/DDBJ whole genome shotgun (WGS) entry which is preliminary data.</text>
</comment>
<name>A0A0L0EW46_9GAMM</name>
<sequence>MDITIEEQKKFNWRYVKIALAAVVIISGAWWLKSYFGQATALVDSTDVRTAKVQNGQFQVSVRGMGVLKPKEVIWVASEVAGRVEKVFVKAGAVVEKGQPIVKLNNPKLSLVLANAQAKLEKTIAENTAQYAQFESDLLDAEAAVKRAKMTHQGNELELNAQRKLREMGNSSVSQIKFKRTEFTVQSSKLDHELQKQRLEKLKLNIEAQKLAHKAQQQTLQQELARAQEQLDNLYVRAAMDGVLQSMDLELGQDVAEGGSVGKIANPRSLIAEIDVQELQIKDVTPGLGVTIDTRKSQIQGVVSRVSPQVEKGLVAVEVDLIDALPSEARPELSIEGVINITDKPNTLFVAKPAFAEEYQSAKIFRVDSKGNIAQAVQVRFGQSSVNFIEITEGLNNGDTVIISATDNFANNEKIFLHN</sequence>
<dbReference type="Gene3D" id="1.10.287.470">
    <property type="entry name" value="Helix hairpin bin"/>
    <property type="match status" value="1"/>
</dbReference>
<dbReference type="Gene3D" id="2.40.50.100">
    <property type="match status" value="1"/>
</dbReference>